<dbReference type="CDD" id="cd00401">
    <property type="entry name" value="SAHH"/>
    <property type="match status" value="1"/>
</dbReference>
<dbReference type="GO" id="GO:0006730">
    <property type="term" value="P:one-carbon metabolic process"/>
    <property type="evidence" value="ECO:0007669"/>
    <property type="project" value="UniProtKB-KW"/>
</dbReference>
<dbReference type="InterPro" id="IPR015878">
    <property type="entry name" value="Ado_hCys_hydrolase_NAD-bd"/>
</dbReference>
<dbReference type="GO" id="GO:0005829">
    <property type="term" value="C:cytosol"/>
    <property type="evidence" value="ECO:0007669"/>
    <property type="project" value="TreeGrafter"/>
</dbReference>
<name>A0A8C5NTG0_JUNHY</name>
<dbReference type="PANTHER" id="PTHR23420">
    <property type="entry name" value="ADENOSYLHOMOCYSTEINASE"/>
    <property type="match status" value="1"/>
</dbReference>
<dbReference type="SUPFAM" id="SSF51735">
    <property type="entry name" value="NAD(P)-binding Rossmann-fold domains"/>
    <property type="match status" value="1"/>
</dbReference>
<evidence type="ECO:0000256" key="6">
    <source>
        <dbReference type="RuleBase" id="RU000548"/>
    </source>
</evidence>
<evidence type="ECO:0000256" key="5">
    <source>
        <dbReference type="ARBA" id="ARBA00023027"/>
    </source>
</evidence>
<comment type="pathway">
    <text evidence="6">Amino-acid biosynthesis; L-homocysteine biosynthesis; L-homocysteine from S-adenosyl-L-homocysteine: step 1/1.</text>
</comment>
<dbReference type="GO" id="GO:0004013">
    <property type="term" value="F:adenosylhomocysteinase activity"/>
    <property type="evidence" value="ECO:0007669"/>
    <property type="project" value="UniProtKB-EC"/>
</dbReference>
<keyword evidence="4 6" id="KW-0378">Hydrolase</keyword>
<dbReference type="InterPro" id="IPR042172">
    <property type="entry name" value="Adenosylhomocyst_ase-like_sf"/>
</dbReference>
<sequence>ITGWKIPDFFPQIQFADQKQEFNKRPSKIGRRSLSRSISQSSTDSYSSGVFPRCVPPALFPPHPHFPFAISLAEMPALMALRKRAQGEKPLAGAKIVGCTHITAQTAVLMETLGALGAQCRWAACNIYSTLNEVAAALAESGFPVFAWKGESEDDFWWCIDRCVNVEGWQPNMILDDGGDLTHWIYKKYPNMFKKIKGIVEESVTGVHRLYQLSKAGKLCVPAMNVNDSVTKQKFDNLYCCRESILDGLKRTTDMMFGGKQVVVCGYGEVGKGCCAALKAMGSIVYVTEIDPICALQACMDGFRLVKLNEVIRQVDIVITCTGNKNVVTREHLDRMKNSCIVCNMGHSNTEIDVASLRTPELTWERVRSQVDHVIWPDGKRIVLLAEGRLLNLSCSTVPTFVLSITATTQALALIELYNAPEGRYKQDVYLLPKKMDEYVASLHLPTFDAHLTELTDEQAKYLGLNKNGPFKPNYYRCPPALTLPVPSSSVPSQCPPSPVPSQPCAPAPAWGHLRFNPTHPLR</sequence>
<dbReference type="Pfam" id="PF05221">
    <property type="entry name" value="AdoHcyase"/>
    <property type="match status" value="1"/>
</dbReference>
<organism evidence="10 11">
    <name type="scientific">Junco hyemalis</name>
    <name type="common">Dark-eyed junco</name>
    <dbReference type="NCBI Taxonomy" id="40217"/>
    <lineage>
        <taxon>Eukaryota</taxon>
        <taxon>Metazoa</taxon>
        <taxon>Chordata</taxon>
        <taxon>Craniata</taxon>
        <taxon>Vertebrata</taxon>
        <taxon>Euteleostomi</taxon>
        <taxon>Archelosauria</taxon>
        <taxon>Archosauria</taxon>
        <taxon>Dinosauria</taxon>
        <taxon>Saurischia</taxon>
        <taxon>Theropoda</taxon>
        <taxon>Coelurosauria</taxon>
        <taxon>Aves</taxon>
        <taxon>Neognathae</taxon>
        <taxon>Neoaves</taxon>
        <taxon>Telluraves</taxon>
        <taxon>Australaves</taxon>
        <taxon>Passeriformes</taxon>
        <taxon>Passerellidae</taxon>
        <taxon>Junco</taxon>
    </lineage>
</organism>
<evidence type="ECO:0000313" key="11">
    <source>
        <dbReference type="Proteomes" id="UP000694408"/>
    </source>
</evidence>
<evidence type="ECO:0000256" key="4">
    <source>
        <dbReference type="ARBA" id="ARBA00022801"/>
    </source>
</evidence>
<evidence type="ECO:0000256" key="3">
    <source>
        <dbReference type="ARBA" id="ARBA00022563"/>
    </source>
</evidence>
<dbReference type="PANTHER" id="PTHR23420:SF2">
    <property type="entry name" value="ADENOSYLHOMOCYSTEINASE 3"/>
    <property type="match status" value="1"/>
</dbReference>
<dbReference type="EC" id="3.13.2.1" evidence="6"/>
<dbReference type="UniPathway" id="UPA00314">
    <property type="reaction ID" value="UER00076"/>
</dbReference>
<dbReference type="NCBIfam" id="NF004005">
    <property type="entry name" value="PRK05476.2-3"/>
    <property type="match status" value="1"/>
</dbReference>
<dbReference type="FunFam" id="3.40.50.1480:FF:000007">
    <property type="entry name" value="Adenosylhomocysteinase"/>
    <property type="match status" value="1"/>
</dbReference>
<dbReference type="PROSITE" id="PS00738">
    <property type="entry name" value="ADOHCYASE_1"/>
    <property type="match status" value="1"/>
</dbReference>
<comment type="catalytic activity">
    <reaction evidence="6">
        <text>S-adenosyl-L-homocysteine + H2O = L-homocysteine + adenosine</text>
        <dbReference type="Rhea" id="RHEA:21708"/>
        <dbReference type="ChEBI" id="CHEBI:15377"/>
        <dbReference type="ChEBI" id="CHEBI:16335"/>
        <dbReference type="ChEBI" id="CHEBI:57856"/>
        <dbReference type="ChEBI" id="CHEBI:58199"/>
        <dbReference type="EC" id="3.13.2.1"/>
    </reaction>
</comment>
<dbReference type="OMA" id="IVITCTX"/>
<keyword evidence="3 6" id="KW-0554">One-carbon metabolism</keyword>
<comment type="similarity">
    <text evidence="1 7">Belongs to the adenosylhomocysteinase family.</text>
</comment>
<dbReference type="InterPro" id="IPR020082">
    <property type="entry name" value="S-Ado-L-homoCys_hydrolase_CS"/>
</dbReference>
<dbReference type="SMART" id="SM00997">
    <property type="entry name" value="AdoHcyase_NAD"/>
    <property type="match status" value="1"/>
</dbReference>
<evidence type="ECO:0000256" key="2">
    <source>
        <dbReference type="ARBA" id="ARBA00022490"/>
    </source>
</evidence>
<dbReference type="InterPro" id="IPR000043">
    <property type="entry name" value="Adenosylhomocysteinase-like"/>
</dbReference>
<evidence type="ECO:0000256" key="8">
    <source>
        <dbReference type="SAM" id="MobiDB-lite"/>
    </source>
</evidence>
<reference evidence="10" key="2">
    <citation type="submission" date="2025-09" db="UniProtKB">
        <authorList>
            <consortium name="Ensembl"/>
        </authorList>
    </citation>
    <scope>IDENTIFICATION</scope>
</reference>
<dbReference type="SUPFAM" id="SSF52283">
    <property type="entry name" value="Formate/glycerate dehydrogenase catalytic domain-like"/>
    <property type="match status" value="1"/>
</dbReference>
<dbReference type="FunFam" id="3.40.50.720:FF:000035">
    <property type="entry name" value="Adenosylhomocysteinase"/>
    <property type="match status" value="1"/>
</dbReference>
<evidence type="ECO:0000256" key="7">
    <source>
        <dbReference type="RuleBase" id="RU004166"/>
    </source>
</evidence>
<dbReference type="NCBIfam" id="TIGR00936">
    <property type="entry name" value="ahcY"/>
    <property type="match status" value="1"/>
</dbReference>
<dbReference type="Pfam" id="PF00670">
    <property type="entry name" value="AdoHcyase_NAD"/>
    <property type="match status" value="1"/>
</dbReference>
<dbReference type="FunFam" id="3.40.50.1480:FF:000009">
    <property type="entry name" value="Adenosylhomocysteinase like 2"/>
    <property type="match status" value="1"/>
</dbReference>
<evidence type="ECO:0000259" key="9">
    <source>
        <dbReference type="SMART" id="SM00997"/>
    </source>
</evidence>
<dbReference type="FunFam" id="3.40.50.1480:FF:000006">
    <property type="entry name" value="Adenosylhomocysteinase"/>
    <property type="match status" value="1"/>
</dbReference>
<dbReference type="Gene3D" id="3.40.50.1480">
    <property type="entry name" value="Adenosylhomocysteinase-like"/>
    <property type="match status" value="2"/>
</dbReference>
<protein>
    <recommendedName>
        <fullName evidence="6">Adenosylhomocysteinase</fullName>
        <ecNumber evidence="6">3.13.2.1</ecNumber>
    </recommendedName>
</protein>
<feature type="domain" description="S-adenosyl-L-homocysteine hydrolase NAD binding" evidence="9">
    <location>
        <begin position="237"/>
        <end position="398"/>
    </location>
</feature>
<evidence type="ECO:0000313" key="10">
    <source>
        <dbReference type="Ensembl" id="ENSJHYP00000022881.1"/>
    </source>
</evidence>
<dbReference type="Ensembl" id="ENSJHYT00000027599.1">
    <property type="protein sequence ID" value="ENSJHYP00000022881.1"/>
    <property type="gene ID" value="ENSJHYG00000017149.1"/>
</dbReference>
<keyword evidence="2" id="KW-0963">Cytoplasm</keyword>
<feature type="region of interest" description="Disordered" evidence="8">
    <location>
        <begin position="21"/>
        <end position="48"/>
    </location>
</feature>
<dbReference type="PROSITE" id="PS00739">
    <property type="entry name" value="ADOHCYASE_2"/>
    <property type="match status" value="1"/>
</dbReference>
<feature type="compositionally biased region" description="Basic residues" evidence="8">
    <location>
        <begin position="25"/>
        <end position="34"/>
    </location>
</feature>
<feature type="compositionally biased region" description="Low complexity" evidence="8">
    <location>
        <begin position="35"/>
        <end position="48"/>
    </location>
</feature>
<dbReference type="GO" id="GO:0033353">
    <property type="term" value="P:S-adenosylmethionine cycle"/>
    <property type="evidence" value="ECO:0007669"/>
    <property type="project" value="TreeGrafter"/>
</dbReference>
<keyword evidence="11" id="KW-1185">Reference proteome</keyword>
<dbReference type="SMART" id="SM00996">
    <property type="entry name" value="AdoHcyase"/>
    <property type="match status" value="1"/>
</dbReference>
<keyword evidence="5 6" id="KW-0520">NAD</keyword>
<accession>A0A8C5NTG0</accession>
<dbReference type="AlphaFoldDB" id="A0A8C5NTG0"/>
<dbReference type="Gene3D" id="3.40.50.720">
    <property type="entry name" value="NAD(P)-binding Rossmann-like Domain"/>
    <property type="match status" value="1"/>
</dbReference>
<dbReference type="Proteomes" id="UP000694408">
    <property type="component" value="Unplaced"/>
</dbReference>
<comment type="cofactor">
    <cofactor evidence="6">
        <name>NAD(+)</name>
        <dbReference type="ChEBI" id="CHEBI:57540"/>
    </cofactor>
    <text evidence="6">Binds 1 NAD(+) per subunit.</text>
</comment>
<proteinExistence type="inferred from homology"/>
<evidence type="ECO:0000256" key="1">
    <source>
        <dbReference type="ARBA" id="ARBA00007122"/>
    </source>
</evidence>
<dbReference type="InterPro" id="IPR036291">
    <property type="entry name" value="NAD(P)-bd_dom_sf"/>
</dbReference>
<reference evidence="10" key="1">
    <citation type="submission" date="2025-08" db="UniProtKB">
        <authorList>
            <consortium name="Ensembl"/>
        </authorList>
    </citation>
    <scope>IDENTIFICATION</scope>
</reference>